<dbReference type="InterPro" id="IPR036640">
    <property type="entry name" value="ABC1_TM_sf"/>
</dbReference>
<dbReference type="CDD" id="cd18579">
    <property type="entry name" value="ABC_6TM_ABCC_D1"/>
    <property type="match status" value="1"/>
</dbReference>
<feature type="transmembrane region" description="Helical" evidence="13">
    <location>
        <begin position="266"/>
        <end position="287"/>
    </location>
</feature>
<dbReference type="EC" id="7.6.2.2" evidence="3"/>
<evidence type="ECO:0000256" key="9">
    <source>
        <dbReference type="ARBA" id="ARBA00022967"/>
    </source>
</evidence>
<evidence type="ECO:0000256" key="7">
    <source>
        <dbReference type="ARBA" id="ARBA00022741"/>
    </source>
</evidence>
<dbReference type="GO" id="GO:0005524">
    <property type="term" value="F:ATP binding"/>
    <property type="evidence" value="ECO:0007669"/>
    <property type="project" value="UniProtKB-KW"/>
</dbReference>
<evidence type="ECO:0000313" key="17">
    <source>
        <dbReference type="Proteomes" id="UP000288805"/>
    </source>
</evidence>
<dbReference type="PANTHER" id="PTHR24223">
    <property type="entry name" value="ATP-BINDING CASSETTE SUB-FAMILY C"/>
    <property type="match status" value="1"/>
</dbReference>
<evidence type="ECO:0000256" key="3">
    <source>
        <dbReference type="ARBA" id="ARBA00012191"/>
    </source>
</evidence>
<evidence type="ECO:0000256" key="4">
    <source>
        <dbReference type="ARBA" id="ARBA00022448"/>
    </source>
</evidence>
<feature type="transmembrane region" description="Helical" evidence="13">
    <location>
        <begin position="392"/>
        <end position="420"/>
    </location>
</feature>
<dbReference type="InterPro" id="IPR044726">
    <property type="entry name" value="ABCC_6TM_D2"/>
</dbReference>
<feature type="transmembrane region" description="Helical" evidence="13">
    <location>
        <begin position="489"/>
        <end position="512"/>
    </location>
</feature>
<evidence type="ECO:0000256" key="2">
    <source>
        <dbReference type="ARBA" id="ARBA00009726"/>
    </source>
</evidence>
<feature type="transmembrane region" description="Helical" evidence="13">
    <location>
        <begin position="1119"/>
        <end position="1146"/>
    </location>
</feature>
<dbReference type="CDD" id="cd03250">
    <property type="entry name" value="ABCC_MRP_domain1"/>
    <property type="match status" value="1"/>
</dbReference>
<evidence type="ECO:0000256" key="1">
    <source>
        <dbReference type="ARBA" id="ARBA00004141"/>
    </source>
</evidence>
<dbReference type="Pfam" id="PF00664">
    <property type="entry name" value="ABC_membrane"/>
    <property type="match status" value="2"/>
</dbReference>
<dbReference type="GO" id="GO:0016020">
    <property type="term" value="C:membrane"/>
    <property type="evidence" value="ECO:0007669"/>
    <property type="project" value="UniProtKB-SubCell"/>
</dbReference>
<feature type="domain" description="ABC transmembrane type-1" evidence="15">
    <location>
        <begin position="267"/>
        <end position="547"/>
    </location>
</feature>
<dbReference type="PROSITE" id="PS50893">
    <property type="entry name" value="ABC_TRANSPORTER_2"/>
    <property type="match status" value="2"/>
</dbReference>
<keyword evidence="10 13" id="KW-1133">Transmembrane helix</keyword>
<name>A0A438J530_VITVI</name>
<feature type="transmembrane region" description="Helical" evidence="13">
    <location>
        <begin position="930"/>
        <end position="951"/>
    </location>
</feature>
<dbReference type="CDD" id="cd18580">
    <property type="entry name" value="ABC_6TM_ABCC_D2"/>
    <property type="match status" value="1"/>
</dbReference>
<dbReference type="SMART" id="SM00382">
    <property type="entry name" value="AAA"/>
    <property type="match status" value="2"/>
</dbReference>
<protein>
    <recommendedName>
        <fullName evidence="3">ABC-type xenobiotic transporter</fullName>
        <ecNumber evidence="3">7.6.2.2</ecNumber>
    </recommendedName>
</protein>
<dbReference type="FunFam" id="1.20.1560.10:FF:000003">
    <property type="entry name" value="ABC transporter C family member 10"/>
    <property type="match status" value="1"/>
</dbReference>
<keyword evidence="11 13" id="KW-0472">Membrane</keyword>
<evidence type="ECO:0000256" key="13">
    <source>
        <dbReference type="SAM" id="Phobius"/>
    </source>
</evidence>
<dbReference type="InterPro" id="IPR017871">
    <property type="entry name" value="ABC_transporter-like_CS"/>
</dbReference>
<dbReference type="EMBL" id="QGNW01000062">
    <property type="protein sequence ID" value="RVX04077.1"/>
    <property type="molecule type" value="Genomic_DNA"/>
</dbReference>
<dbReference type="PROSITE" id="PS50929">
    <property type="entry name" value="ABC_TM1F"/>
    <property type="match status" value="2"/>
</dbReference>
<dbReference type="InterPro" id="IPR050173">
    <property type="entry name" value="ABC_transporter_C-like"/>
</dbReference>
<evidence type="ECO:0000256" key="5">
    <source>
        <dbReference type="ARBA" id="ARBA00022692"/>
    </source>
</evidence>
<comment type="subcellular location">
    <subcellularLocation>
        <location evidence="1">Membrane</location>
        <topology evidence="1">Multi-pass membrane protein</topology>
    </subcellularLocation>
</comment>
<feature type="transmembrane region" description="Helical" evidence="13">
    <location>
        <begin position="1024"/>
        <end position="1051"/>
    </location>
</feature>
<feature type="domain" description="ABC transporter" evidence="14">
    <location>
        <begin position="1193"/>
        <end position="1427"/>
    </location>
</feature>
<feature type="transmembrane region" description="Helical" evidence="13">
    <location>
        <begin position="958"/>
        <end position="979"/>
    </location>
</feature>
<dbReference type="PANTHER" id="PTHR24223:SF263">
    <property type="entry name" value="ABC-TYPE XENOBIOTIC TRANSPORTER"/>
    <property type="match status" value="1"/>
</dbReference>
<evidence type="ECO:0000259" key="14">
    <source>
        <dbReference type="PROSITE" id="PS50893"/>
    </source>
</evidence>
<comment type="catalytic activity">
    <reaction evidence="12">
        <text>ATP + H2O + xenobioticSide 1 = ADP + phosphate + xenobioticSide 2.</text>
        <dbReference type="EC" id="7.6.2.2"/>
    </reaction>
</comment>
<feature type="transmembrane region" description="Helical" evidence="13">
    <location>
        <begin position="899"/>
        <end position="918"/>
    </location>
</feature>
<keyword evidence="8" id="KW-0067">ATP-binding</keyword>
<dbReference type="InterPro" id="IPR011527">
    <property type="entry name" value="ABC1_TM_dom"/>
</dbReference>
<dbReference type="InterPro" id="IPR056228">
    <property type="entry name" value="ABCC10-like_N"/>
</dbReference>
<evidence type="ECO:0000256" key="6">
    <source>
        <dbReference type="ARBA" id="ARBA00022737"/>
    </source>
</evidence>
<dbReference type="InterPro" id="IPR044746">
    <property type="entry name" value="ABCC_6TM_D1"/>
</dbReference>
<dbReference type="SUPFAM" id="SSF52540">
    <property type="entry name" value="P-loop containing nucleoside triphosphate hydrolases"/>
    <property type="match status" value="2"/>
</dbReference>
<keyword evidence="4" id="KW-0813">Transport</keyword>
<proteinExistence type="inferred from homology"/>
<evidence type="ECO:0000256" key="10">
    <source>
        <dbReference type="ARBA" id="ARBA00022989"/>
    </source>
</evidence>
<organism evidence="16 17">
    <name type="scientific">Vitis vinifera</name>
    <name type="common">Grape</name>
    <dbReference type="NCBI Taxonomy" id="29760"/>
    <lineage>
        <taxon>Eukaryota</taxon>
        <taxon>Viridiplantae</taxon>
        <taxon>Streptophyta</taxon>
        <taxon>Embryophyta</taxon>
        <taxon>Tracheophyta</taxon>
        <taxon>Spermatophyta</taxon>
        <taxon>Magnoliopsida</taxon>
        <taxon>eudicotyledons</taxon>
        <taxon>Gunneridae</taxon>
        <taxon>Pentapetalae</taxon>
        <taxon>rosids</taxon>
        <taxon>Vitales</taxon>
        <taxon>Vitaceae</taxon>
        <taxon>Viteae</taxon>
        <taxon>Vitis</taxon>
    </lineage>
</organism>
<evidence type="ECO:0000256" key="12">
    <source>
        <dbReference type="ARBA" id="ARBA00034018"/>
    </source>
</evidence>
<dbReference type="Proteomes" id="UP000288805">
    <property type="component" value="Unassembled WGS sequence"/>
</dbReference>
<feature type="transmembrane region" description="Helical" evidence="13">
    <location>
        <begin position="79"/>
        <end position="102"/>
    </location>
</feature>
<feature type="transmembrane region" description="Helical" evidence="13">
    <location>
        <begin position="114"/>
        <end position="134"/>
    </location>
</feature>
<keyword evidence="6" id="KW-0677">Repeat</keyword>
<dbReference type="Pfam" id="PF24358">
    <property type="entry name" value="ABCC10_N"/>
    <property type="match status" value="1"/>
</dbReference>
<keyword evidence="5 13" id="KW-0812">Transmembrane</keyword>
<dbReference type="Gene3D" id="3.40.50.300">
    <property type="entry name" value="P-loop containing nucleotide triphosphate hydrolases"/>
    <property type="match status" value="2"/>
</dbReference>
<gene>
    <name evidence="16" type="primary">ABCC10_22</name>
    <name evidence="16" type="ORF">CK203_015617</name>
</gene>
<dbReference type="SUPFAM" id="SSF90123">
    <property type="entry name" value="ABC transporter transmembrane region"/>
    <property type="match status" value="2"/>
</dbReference>
<dbReference type="GO" id="GO:0008559">
    <property type="term" value="F:ABC-type xenobiotic transporter activity"/>
    <property type="evidence" value="ECO:0007669"/>
    <property type="project" value="UniProtKB-EC"/>
</dbReference>
<sequence length="1444" mass="160735">MGETLRTVFCGSSGCWSKIGEICSSGFLAIICPCSCLNHILVISVDIILLFFLLLILIYKASATKILSPQQSLSFSTMLNYAAFLNGSLGLVYLGLGFWIVGEKLSEENSILPLHGWLMVLLQGFTWFFLGLAVRFKRHQLPHIAGLRLCSVLAFFIAGADSEIDGAAFYAPLPGEGGSGGDKINSDASLPPFEKAGLITRLSFWWLNSLMKKGKEKTLEDKDIPQLRREDRAEMCYSMFIEQQNKQSLDSPSILSTILLWQWKQILISGFFALMKVLTLSIGPLFLRAFILVAEGKEAFKYEGFALAGGLFLTKCLESLSERQWFFRTRLIGLQVRSFLSAAIYQKQLKLSNPAKGLYSPAQIVSFVTIDAYKIGEYPYWFHQIWSTSLQLCLALLIIYYSVGLATIAALFVVILTVVVNSPVGRLQHKYQKMLMGTQDKRLKAFTEALTNMKILKLYAWETHFKNVIERLRKEEFKWLLSVLSQKGYIVILFWSSPIVVSAVTYWACYFLGTTLSASNVFTFISSLSIAQESIRLIPDVISAFIEAKISLDRIAKFLDAPELQNKHVRKMGDGKQLEESIFIKSNRISWEDNSTRATLRNINLVVKPGEKVAICGEVGSGKSTLLAALLGEVPHVDGIVRVYGKIAYVSQTAWIPTGTIQENILFGSAMDPYRYREAIEKCALVKDLEMLPFGDLTEIGERGVNLSGGQKQRVQLARALYQDADVYLLDDPFSAVDAHTATNLFNVSTVLLCQKLCYAFRVNANACCGQEYVMGALSMKTVILVTHQVDFLPAFDLVLVINVRRRDPASCYYDQLMHSSQEFQDLVNAHNAMVGSERQPEHDSTLKSKIRKGEIQKIYTEKQLRETSGEQLIKKEEREMGDTGLKPYLQYLQYSKGFLYFFLSTLSHVIFVVGQLVQNYWLAANVQNFSVSQLKLIAVYTGIGLSLSFFSSLRSFFVVLLGLGASQSIFSTLLSSFFRAPMSFYDSTPLGRILSRVSSDLSVVDLDVAFKFSFSVGAAINTYASFGVLAILAWELVFVILPTIYLSILIQRYYLATGKELMRINGTTKSFVASHLAESIAANEWLIQRLEILCAIVLSSSALALTSLHTSASKSGSIFVVNVLMAGFIGMALSYGLSMNVFLVFSVQNQCHLANMIVSVERLEQYTNIPSEAPEVIESNRPPVSWPAIGEVEIYDLKVRYRLNAPLVLQGISCKFGGGQKIGIVGRTGSGKTTLISALFRLVEPTEGQIIIDGINISTIGLHDLRSRLGIIPQEPTLFSGSIRCNLDPLSLHTDEEIWEVLEKCQLRGAVQEKKEGLDSLVVLDGSNWSMGQRQLFCLGRALLKRSRILVLDEATASIDNATDSILQKTIRTEFADCTVITVAHRIPTVMDCTMVLAISDGKLVEYDEPMKLIKEEGSLFGQLVKEYWSHSSNGSNTSGDWL</sequence>
<feature type="domain" description="ABC transmembrane type-1" evidence="15">
    <location>
        <begin position="910"/>
        <end position="1083"/>
    </location>
</feature>
<keyword evidence="7" id="KW-0547">Nucleotide-binding</keyword>
<evidence type="ECO:0000256" key="11">
    <source>
        <dbReference type="ARBA" id="ARBA00023136"/>
    </source>
</evidence>
<feature type="transmembrane region" description="Helical" evidence="13">
    <location>
        <begin position="40"/>
        <end position="59"/>
    </location>
</feature>
<comment type="similarity">
    <text evidence="2">Belongs to the ABC transporter superfamily. ABCC family. Conjugate transporter (TC 3.A.1.208) subfamily.</text>
</comment>
<dbReference type="Pfam" id="PF00005">
    <property type="entry name" value="ABC_tran"/>
    <property type="match status" value="2"/>
</dbReference>
<comment type="caution">
    <text evidence="16">The sequence shown here is derived from an EMBL/GenBank/DDBJ whole genome shotgun (WGS) entry which is preliminary data.</text>
</comment>
<dbReference type="InterPro" id="IPR003593">
    <property type="entry name" value="AAA+_ATPase"/>
</dbReference>
<dbReference type="CDD" id="cd03244">
    <property type="entry name" value="ABCC_MRP_domain2"/>
    <property type="match status" value="1"/>
</dbReference>
<dbReference type="FunFam" id="3.40.50.300:FF:000169">
    <property type="entry name" value="ABC transporter C family member 3"/>
    <property type="match status" value="1"/>
</dbReference>
<evidence type="ECO:0000256" key="8">
    <source>
        <dbReference type="ARBA" id="ARBA00022840"/>
    </source>
</evidence>
<dbReference type="GO" id="GO:0016887">
    <property type="term" value="F:ATP hydrolysis activity"/>
    <property type="evidence" value="ECO:0007669"/>
    <property type="project" value="InterPro"/>
</dbReference>
<evidence type="ECO:0000313" key="16">
    <source>
        <dbReference type="EMBL" id="RVX04077.1"/>
    </source>
</evidence>
<keyword evidence="9" id="KW-1278">Translocase</keyword>
<evidence type="ECO:0000259" key="15">
    <source>
        <dbReference type="PROSITE" id="PS50929"/>
    </source>
</evidence>
<accession>A0A438J530</accession>
<dbReference type="InterPro" id="IPR003439">
    <property type="entry name" value="ABC_transporter-like_ATP-bd"/>
</dbReference>
<reference evidence="16 17" key="1">
    <citation type="journal article" date="2018" name="PLoS Genet.">
        <title>Population sequencing reveals clonal diversity and ancestral inbreeding in the grapevine cultivar Chardonnay.</title>
        <authorList>
            <person name="Roach M.J."/>
            <person name="Johnson D.L."/>
            <person name="Bohlmann J."/>
            <person name="van Vuuren H.J."/>
            <person name="Jones S.J."/>
            <person name="Pretorius I.S."/>
            <person name="Schmidt S.A."/>
            <person name="Borneman A.R."/>
        </authorList>
    </citation>
    <scope>NUCLEOTIDE SEQUENCE [LARGE SCALE GENOMIC DNA]</scope>
    <source>
        <strain evidence="17">cv. Chardonnay</strain>
        <tissue evidence="16">Leaf</tissue>
    </source>
</reference>
<feature type="domain" description="ABC transporter" evidence="14">
    <location>
        <begin position="584"/>
        <end position="830"/>
    </location>
</feature>
<dbReference type="InterPro" id="IPR027417">
    <property type="entry name" value="P-loop_NTPase"/>
</dbReference>
<dbReference type="Gene3D" id="1.20.1560.10">
    <property type="entry name" value="ABC transporter type 1, transmembrane domain"/>
    <property type="match status" value="2"/>
</dbReference>
<dbReference type="FunFam" id="3.40.50.300:FF:000973">
    <property type="entry name" value="Multidrug resistance-associated protein 4"/>
    <property type="match status" value="1"/>
</dbReference>
<dbReference type="PROSITE" id="PS00211">
    <property type="entry name" value="ABC_TRANSPORTER_1"/>
    <property type="match status" value="1"/>
</dbReference>